<evidence type="ECO:0000313" key="1">
    <source>
        <dbReference type="EMBL" id="ERL64037.1"/>
    </source>
</evidence>
<protein>
    <submittedName>
        <fullName evidence="1">Uncharacterized protein</fullName>
    </submittedName>
</protein>
<dbReference type="Proteomes" id="UP000030647">
    <property type="component" value="Unassembled WGS sequence"/>
</dbReference>
<gene>
    <name evidence="1" type="ORF">L248_1684</name>
</gene>
<dbReference type="AlphaFoldDB" id="U4TRA3"/>
<dbReference type="InterPro" id="IPR006523">
    <property type="entry name" value="RinA"/>
</dbReference>
<dbReference type="NCBIfam" id="TIGR01636">
    <property type="entry name" value="phage_rinA"/>
    <property type="match status" value="1"/>
</dbReference>
<keyword evidence="2" id="KW-1185">Reference proteome</keyword>
<dbReference type="STRING" id="1231336.L248_1684"/>
<organism evidence="1 2">
    <name type="scientific">Schleiferilactobacillus shenzhenensis LY-73</name>
    <dbReference type="NCBI Taxonomy" id="1231336"/>
    <lineage>
        <taxon>Bacteria</taxon>
        <taxon>Bacillati</taxon>
        <taxon>Bacillota</taxon>
        <taxon>Bacilli</taxon>
        <taxon>Lactobacillales</taxon>
        <taxon>Lactobacillaceae</taxon>
        <taxon>Schleiferilactobacillus</taxon>
    </lineage>
</organism>
<sequence>MAITIADDRRLSNLERNKRVVQECLDNSDNQTITIIYELYIKQHPTLTLQGVADKVNLTPSAVKKRRAKFFEMMRAELGW</sequence>
<name>U4TRA3_9LACO</name>
<accession>U4TRA3</accession>
<reference evidence="2" key="1">
    <citation type="journal article" date="2013" name="Genome Announc.">
        <title>Whole-Genome Sequencing of Lactobacillus shenzhenensis Strain LY-73T.</title>
        <authorList>
            <person name="Lin Z."/>
            <person name="Liu Z."/>
            <person name="Yang R."/>
            <person name="Zou Y."/>
            <person name="Wan D."/>
            <person name="Chen J."/>
            <person name="Guo M."/>
            <person name="Zhao J."/>
            <person name="Fang C."/>
            <person name="Yang R."/>
            <person name="Liu F."/>
        </authorList>
    </citation>
    <scope>NUCLEOTIDE SEQUENCE [LARGE SCALE GENOMIC DNA]</scope>
    <source>
        <strain evidence="2">LY-73</strain>
    </source>
</reference>
<dbReference type="HOGENOM" id="CLU_2585341_0_0_9"/>
<evidence type="ECO:0000313" key="2">
    <source>
        <dbReference type="Proteomes" id="UP000030647"/>
    </source>
</evidence>
<proteinExistence type="predicted"/>
<dbReference type="EMBL" id="KI271606">
    <property type="protein sequence ID" value="ERL64037.1"/>
    <property type="molecule type" value="Genomic_DNA"/>
</dbReference>